<name>A0A2A3M1K6_PSEDL</name>
<accession>A0A2A3M1K6</accession>
<organism evidence="1 2">
    <name type="scientific">Pseudomonas plecoglossicida</name>
    <dbReference type="NCBI Taxonomy" id="70775"/>
    <lineage>
        <taxon>Bacteria</taxon>
        <taxon>Pseudomonadati</taxon>
        <taxon>Pseudomonadota</taxon>
        <taxon>Gammaproteobacteria</taxon>
        <taxon>Pseudomonadales</taxon>
        <taxon>Pseudomonadaceae</taxon>
        <taxon>Pseudomonas</taxon>
    </lineage>
</organism>
<proteinExistence type="predicted"/>
<comment type="caution">
    <text evidence="1">The sequence shown here is derived from an EMBL/GenBank/DDBJ whole genome shotgun (WGS) entry which is preliminary data.</text>
</comment>
<evidence type="ECO:0000313" key="2">
    <source>
        <dbReference type="Proteomes" id="UP000218102"/>
    </source>
</evidence>
<dbReference type="AlphaFoldDB" id="A0A2A3M1K6"/>
<dbReference type="EMBL" id="NTME01000021">
    <property type="protein sequence ID" value="PBJ93946.1"/>
    <property type="molecule type" value="Genomic_DNA"/>
</dbReference>
<gene>
    <name evidence="1" type="ORF">CMV24_19180</name>
</gene>
<dbReference type="Proteomes" id="UP000218102">
    <property type="component" value="Unassembled WGS sequence"/>
</dbReference>
<protein>
    <submittedName>
        <fullName evidence="1">Uncharacterized protein</fullName>
    </submittedName>
</protein>
<evidence type="ECO:0000313" key="1">
    <source>
        <dbReference type="EMBL" id="PBJ93946.1"/>
    </source>
</evidence>
<dbReference type="RefSeq" id="WP_023383520.1">
    <property type="nucleotide sequence ID" value="NZ_NTME01000021.1"/>
</dbReference>
<sequence length="107" mass="12007">MICNADEYAESGRHHHIATLLAGRNFEGVYLISEPPKSALIEGETWLSFIASDLTGTISCIVDPARAGWVEGDCFTSIWVLLRGQVAHFQDQLHARISELHQLKMQW</sequence>
<reference evidence="1 2" key="1">
    <citation type="submission" date="2017-09" db="EMBL/GenBank/DDBJ databases">
        <authorList>
            <person name="Ehlers B."/>
            <person name="Leendertz F.H."/>
        </authorList>
    </citation>
    <scope>NUCLEOTIDE SEQUENCE [LARGE SCALE GENOMIC DNA]</scope>
    <source>
        <strain evidence="1 2">DJ-1</strain>
    </source>
</reference>